<comment type="caution">
    <text evidence="3">The sequence shown here is derived from an EMBL/GenBank/DDBJ whole genome shotgun (WGS) entry which is preliminary data.</text>
</comment>
<sequence>MKNNKSFNKILELTETALATPEIKKDKNLCEILEKIKDSAAKGEFYYDYKKEFQPAISGFTIRNGFSTPKVLLELLAEVKTPKAWSGL</sequence>
<dbReference type="RefSeq" id="WP_002298902.1">
    <property type="nucleotide sequence ID" value="NZ_CAACXZ010000003.1"/>
</dbReference>
<gene>
    <name evidence="2" type="ORF">A5810_003250</name>
    <name evidence="3" type="ORF">CQR37_14765</name>
</gene>
<evidence type="ECO:0000313" key="5">
    <source>
        <dbReference type="Proteomes" id="UP000224303"/>
    </source>
</evidence>
<evidence type="ECO:0000313" key="2">
    <source>
        <dbReference type="EMBL" id="OTN79386.1"/>
    </source>
</evidence>
<keyword evidence="1" id="KW-0079">Bacteriocin immunity</keyword>
<dbReference type="Proteomes" id="UP000194885">
    <property type="component" value="Unassembled WGS sequence"/>
</dbReference>
<reference evidence="3 5" key="2">
    <citation type="submission" date="2017-10" db="EMBL/GenBank/DDBJ databases">
        <title>Draft genomes of the Enterococcus faecium isolated from human feces before and after Helicobacter pylori eradication therapy.</title>
        <authorList>
            <person name="Prianichniikov N.A."/>
            <person name="Glushchenko O.E."/>
            <person name="Malakhova M.V."/>
        </authorList>
    </citation>
    <scope>NUCLEOTIDE SEQUENCE [LARGE SCALE GENOMIC DNA]</scope>
    <source>
        <strain evidence="3 5">Hp_5-7</strain>
    </source>
</reference>
<dbReference type="Gene3D" id="1.20.1440.50">
    <property type="entry name" value="Ta0600-like"/>
    <property type="match status" value="1"/>
</dbReference>
<organism evidence="3 5">
    <name type="scientific">Enterococcus faecium</name>
    <name type="common">Streptococcus faecium</name>
    <dbReference type="NCBI Taxonomy" id="1352"/>
    <lineage>
        <taxon>Bacteria</taxon>
        <taxon>Bacillati</taxon>
        <taxon>Bacillota</taxon>
        <taxon>Bacilli</taxon>
        <taxon>Lactobacillales</taxon>
        <taxon>Enterococcaceae</taxon>
        <taxon>Enterococcus</taxon>
    </lineage>
</organism>
<evidence type="ECO:0000256" key="1">
    <source>
        <dbReference type="ARBA" id="ARBA00023025"/>
    </source>
</evidence>
<dbReference type="Proteomes" id="UP000224303">
    <property type="component" value="Unassembled WGS sequence"/>
</dbReference>
<protein>
    <submittedName>
        <fullName evidence="3">Bacteriocin immunity protein</fullName>
    </submittedName>
</protein>
<dbReference type="EMBL" id="NGKW01000058">
    <property type="protein sequence ID" value="OTN79386.1"/>
    <property type="molecule type" value="Genomic_DNA"/>
</dbReference>
<proteinExistence type="predicted"/>
<accession>A0A0V7XXZ9</accession>
<dbReference type="InterPro" id="IPR023130">
    <property type="entry name" value="Ta0600-like_sf"/>
</dbReference>
<evidence type="ECO:0000313" key="3">
    <source>
        <dbReference type="EMBL" id="PHL20382.1"/>
    </source>
</evidence>
<dbReference type="SUPFAM" id="SSF109797">
    <property type="entry name" value="Bacteriocin immunity protein-like"/>
    <property type="match status" value="1"/>
</dbReference>
<name>A0A0V7XXZ9_ENTFC</name>
<dbReference type="EMBL" id="PCGC01000127">
    <property type="protein sequence ID" value="PHL20382.1"/>
    <property type="molecule type" value="Genomic_DNA"/>
</dbReference>
<evidence type="ECO:0000313" key="4">
    <source>
        <dbReference type="Proteomes" id="UP000194885"/>
    </source>
</evidence>
<dbReference type="AlphaFoldDB" id="A0A0V7XXZ9"/>
<reference evidence="2 4" key="1">
    <citation type="submission" date="2017-05" db="EMBL/GenBank/DDBJ databases">
        <title>The Genome Sequence of Enterococcus faecium 7H8_DIV0219.</title>
        <authorList>
            <consortium name="The Broad Institute Genomics Platform"/>
            <consortium name="The Broad Institute Genomic Center for Infectious Diseases"/>
            <person name="Earl A."/>
            <person name="Manson A."/>
            <person name="Schwartman J."/>
            <person name="Gilmore M."/>
            <person name="Abouelleil A."/>
            <person name="Cao P."/>
            <person name="Chapman S."/>
            <person name="Cusick C."/>
            <person name="Shea T."/>
            <person name="Young S."/>
            <person name="Neafsey D."/>
            <person name="Nusbaum C."/>
            <person name="Birren B."/>
        </authorList>
    </citation>
    <scope>NUCLEOTIDE SEQUENCE [LARGE SCALE GENOMIC DNA]</scope>
    <source>
        <strain evidence="2 4">7H8_DIV0219</strain>
    </source>
</reference>
<dbReference type="GO" id="GO:0030153">
    <property type="term" value="P:bacteriocin immunity"/>
    <property type="evidence" value="ECO:0007669"/>
    <property type="project" value="UniProtKB-KW"/>
</dbReference>